<dbReference type="GeneID" id="25339047"/>
<dbReference type="RefSeq" id="XP_013335077.1">
    <property type="nucleotide sequence ID" value="XM_013479623.1"/>
</dbReference>
<feature type="region of interest" description="Disordered" evidence="1">
    <location>
        <begin position="1"/>
        <end position="49"/>
    </location>
</feature>
<evidence type="ECO:0000313" key="2">
    <source>
        <dbReference type="EMBL" id="CDJ58431.1"/>
    </source>
</evidence>
<dbReference type="OrthoDB" id="346878at2759"/>
<keyword evidence="3" id="KW-1185">Reference proteome</keyword>
<organism evidence="2 3">
    <name type="scientific">Eimeria maxima</name>
    <name type="common">Coccidian parasite</name>
    <dbReference type="NCBI Taxonomy" id="5804"/>
    <lineage>
        <taxon>Eukaryota</taxon>
        <taxon>Sar</taxon>
        <taxon>Alveolata</taxon>
        <taxon>Apicomplexa</taxon>
        <taxon>Conoidasida</taxon>
        <taxon>Coccidia</taxon>
        <taxon>Eucoccidiorida</taxon>
        <taxon>Eimeriorina</taxon>
        <taxon>Eimeriidae</taxon>
        <taxon>Eimeria</taxon>
    </lineage>
</organism>
<reference evidence="2" key="1">
    <citation type="submission" date="2013-10" db="EMBL/GenBank/DDBJ databases">
        <title>Genomic analysis of the causative agents of coccidiosis in chickens.</title>
        <authorList>
            <person name="Reid A.J."/>
            <person name="Blake D."/>
            <person name="Billington K."/>
            <person name="Browne H."/>
            <person name="Dunn M."/>
            <person name="Hung S."/>
            <person name="Kawahara F."/>
            <person name="Miranda-Saavedra D."/>
            <person name="Mourier T."/>
            <person name="Nagra H."/>
            <person name="Otto T.D."/>
            <person name="Rawlings N."/>
            <person name="Sanchez A."/>
            <person name="Sanders M."/>
            <person name="Subramaniam C."/>
            <person name="Tay Y."/>
            <person name="Dear P."/>
            <person name="Doerig C."/>
            <person name="Gruber A."/>
            <person name="Parkinson J."/>
            <person name="Shirley M."/>
            <person name="Wan K.L."/>
            <person name="Berriman M."/>
            <person name="Tomley F."/>
            <person name="Pain A."/>
        </authorList>
    </citation>
    <scope>NUCLEOTIDE SEQUENCE [LARGE SCALE GENOMIC DNA]</scope>
    <source>
        <strain evidence="2">Weybridge</strain>
    </source>
</reference>
<sequence length="115" mass="12498">MAPHKEDSEETPPAETSQQPGDRLQKEQQKELATLDQQDVPDSEMDEKRQAALMTSLEQGEIKAAIGARKCAVSAAAVQKLQDLLLLPAAEAEAALQQAQGDHLKATQLLLEQEL</sequence>
<evidence type="ECO:0008006" key="4">
    <source>
        <dbReference type="Google" id="ProtNLM"/>
    </source>
</evidence>
<protein>
    <recommendedName>
        <fullName evidence="4">Nascent polypeptide-associated complex subunit alpha-like UBA domain-containing protein</fullName>
    </recommendedName>
</protein>
<gene>
    <name evidence="2" type="ORF">EMWEY_00050610</name>
</gene>
<dbReference type="VEuPathDB" id="ToxoDB:EMWEY_00050610"/>
<evidence type="ECO:0000313" key="3">
    <source>
        <dbReference type="Proteomes" id="UP000030763"/>
    </source>
</evidence>
<dbReference type="OMA" id="PHKEDSE"/>
<proteinExistence type="predicted"/>
<reference evidence="2" key="2">
    <citation type="submission" date="2013-10" db="EMBL/GenBank/DDBJ databases">
        <authorList>
            <person name="Aslett M."/>
        </authorList>
    </citation>
    <scope>NUCLEOTIDE SEQUENCE [LARGE SCALE GENOMIC DNA]</scope>
    <source>
        <strain evidence="2">Weybridge</strain>
    </source>
</reference>
<name>U6M327_EIMMA</name>
<evidence type="ECO:0000256" key="1">
    <source>
        <dbReference type="SAM" id="MobiDB-lite"/>
    </source>
</evidence>
<dbReference type="Proteomes" id="UP000030763">
    <property type="component" value="Unassembled WGS sequence"/>
</dbReference>
<dbReference type="EMBL" id="HG719646">
    <property type="protein sequence ID" value="CDJ58431.1"/>
    <property type="molecule type" value="Genomic_DNA"/>
</dbReference>
<accession>U6M327</accession>
<dbReference type="AlphaFoldDB" id="U6M327"/>